<evidence type="ECO:0000256" key="4">
    <source>
        <dbReference type="ARBA" id="ARBA00022777"/>
    </source>
</evidence>
<keyword evidence="4 7" id="KW-0418">Kinase</keyword>
<organism evidence="11 12">
    <name type="scientific">Mytilus coruscus</name>
    <name type="common">Sea mussel</name>
    <dbReference type="NCBI Taxonomy" id="42192"/>
    <lineage>
        <taxon>Eukaryota</taxon>
        <taxon>Metazoa</taxon>
        <taxon>Spiralia</taxon>
        <taxon>Lophotrochozoa</taxon>
        <taxon>Mollusca</taxon>
        <taxon>Bivalvia</taxon>
        <taxon>Autobranchia</taxon>
        <taxon>Pteriomorphia</taxon>
        <taxon>Mytilida</taxon>
        <taxon>Mytiloidea</taxon>
        <taxon>Mytilidae</taxon>
        <taxon>Mytilinae</taxon>
        <taxon>Mytilus</taxon>
    </lineage>
</organism>
<dbReference type="GO" id="GO:0005615">
    <property type="term" value="C:extracellular space"/>
    <property type="evidence" value="ECO:0007669"/>
    <property type="project" value="TreeGrafter"/>
</dbReference>
<feature type="binding site" evidence="7">
    <location>
        <begin position="336"/>
        <end position="341"/>
    </location>
    <ligand>
        <name>ATP</name>
        <dbReference type="ChEBI" id="CHEBI:30616"/>
    </ligand>
</feature>
<name>A0A6J8BNG1_MYTCO</name>
<evidence type="ECO:0000256" key="1">
    <source>
        <dbReference type="ARBA" id="ARBA00006798"/>
    </source>
</evidence>
<accession>A0A6J8BNG1</accession>
<keyword evidence="12" id="KW-1185">Reference proteome</keyword>
<dbReference type="PANTHER" id="PTHR11547">
    <property type="entry name" value="ARGININE OR CREATINE KINASE"/>
    <property type="match status" value="1"/>
</dbReference>
<dbReference type="SUPFAM" id="SSF48034">
    <property type="entry name" value="Guanido kinase N-terminal domain"/>
    <property type="match status" value="1"/>
</dbReference>
<evidence type="ECO:0000256" key="8">
    <source>
        <dbReference type="RuleBase" id="RU000505"/>
    </source>
</evidence>
<evidence type="ECO:0000259" key="10">
    <source>
        <dbReference type="PROSITE" id="PS51510"/>
    </source>
</evidence>
<dbReference type="InterPro" id="IPR022414">
    <property type="entry name" value="ATP-guanido_PTrfase_cat"/>
</dbReference>
<dbReference type="PANTHER" id="PTHR11547:SF57">
    <property type="entry name" value="PHOSPHAGEN KINASE C-TERMINAL DOMAIN-CONTAINING PROTEIN"/>
    <property type="match status" value="1"/>
</dbReference>
<evidence type="ECO:0000256" key="7">
    <source>
        <dbReference type="PROSITE-ProRule" id="PRU00843"/>
    </source>
</evidence>
<evidence type="ECO:0000256" key="2">
    <source>
        <dbReference type="ARBA" id="ARBA00022679"/>
    </source>
</evidence>
<dbReference type="PROSITE" id="PS51509">
    <property type="entry name" value="PHOSPHAGEN_KINASE_N"/>
    <property type="match status" value="1"/>
</dbReference>
<dbReference type="AlphaFoldDB" id="A0A6J8BNG1"/>
<keyword evidence="3 7" id="KW-0547">Nucleotide-binding</keyword>
<evidence type="ECO:0000256" key="3">
    <source>
        <dbReference type="ARBA" id="ARBA00022741"/>
    </source>
</evidence>
<proteinExistence type="inferred from homology"/>
<keyword evidence="5 7" id="KW-0067">ATP-binding</keyword>
<dbReference type="Gene3D" id="3.30.590.10">
    <property type="entry name" value="Glutamine synthetase/guanido kinase, catalytic domain"/>
    <property type="match status" value="1"/>
</dbReference>
<evidence type="ECO:0000313" key="11">
    <source>
        <dbReference type="EMBL" id="CAC5384881.1"/>
    </source>
</evidence>
<dbReference type="PROSITE" id="PS51510">
    <property type="entry name" value="PHOSPHAGEN_KINASE_C"/>
    <property type="match status" value="1"/>
</dbReference>
<dbReference type="Pfam" id="PF02807">
    <property type="entry name" value="ATP-gua_PtransN"/>
    <property type="match status" value="1"/>
</dbReference>
<dbReference type="InterPro" id="IPR000749">
    <property type="entry name" value="ATP-guanido_PTrfase"/>
</dbReference>
<dbReference type="InterPro" id="IPR022413">
    <property type="entry name" value="ATP-guanido_PTrfase_N"/>
</dbReference>
<comment type="caution">
    <text evidence="7">Lacks conserved residue(s) required for the propagation of feature annotation.</text>
</comment>
<comment type="similarity">
    <text evidence="1 6 8">Belongs to the ATP:guanido phosphotransferase family.</text>
</comment>
<evidence type="ECO:0000256" key="5">
    <source>
        <dbReference type="ARBA" id="ARBA00022840"/>
    </source>
</evidence>
<evidence type="ECO:0000256" key="6">
    <source>
        <dbReference type="PROSITE-ProRule" id="PRU00842"/>
    </source>
</evidence>
<feature type="binding site" evidence="7">
    <location>
        <begin position="308"/>
        <end position="312"/>
    </location>
    <ligand>
        <name>ATP</name>
        <dbReference type="ChEBI" id="CHEBI:30616"/>
    </ligand>
</feature>
<dbReference type="OrthoDB" id="430219at2759"/>
<evidence type="ECO:0000313" key="12">
    <source>
        <dbReference type="Proteomes" id="UP000507470"/>
    </source>
</evidence>
<dbReference type="Proteomes" id="UP000507470">
    <property type="component" value="Unassembled WGS sequence"/>
</dbReference>
<feature type="binding site" evidence="7">
    <location>
        <begin position="133"/>
        <end position="137"/>
    </location>
    <ligand>
        <name>ATP</name>
        <dbReference type="ChEBI" id="CHEBI:30616"/>
    </ligand>
</feature>
<dbReference type="EMBL" id="CACVKT020003670">
    <property type="protein sequence ID" value="CAC5384881.1"/>
    <property type="molecule type" value="Genomic_DNA"/>
</dbReference>
<dbReference type="InterPro" id="IPR036802">
    <property type="entry name" value="ATP-guanido_PTrfase_N_sf"/>
</dbReference>
<dbReference type="InterPro" id="IPR014746">
    <property type="entry name" value="Gln_synth/guanido_kin_cat_dom"/>
</dbReference>
<sequence length="390" mass="43990">MDNVTTPSLLHRFSLTNPPKEIPDLSNHKNYMAEVLWSNPDLYEKLRDKKTTLGVSFVQCIKTGIDHPSHPHIKTCGIVAGDEESYQMFADVFDPVIKRRHDGYLPFAQHISNLDSAQVNVKNMDPSGKYVLTSRVRSGRSIRGYRLSPAITFDERRLVEKTIVNSLSKLSGELEGDYFPLHGSCSYISKPNGMSVEMETDLRFRGMLFQDTNSSPLHVSSAVYCDWPDARGIFHNKNKNVFVLVNEEDHVGVVSMEGGTKMQVVFKRFVDLLKALEIELRSEGKEFMYNDHLGYIATCPSNLGTSLRAGCLVKIPLFSSRHDFKERVRQMGLQARGHRGVDTEFRGGIVDISNASRLGHTEVELVNVVINGVSQIIKWEKMLENGENIK</sequence>
<dbReference type="GO" id="GO:0004111">
    <property type="term" value="F:creatine kinase activity"/>
    <property type="evidence" value="ECO:0007669"/>
    <property type="project" value="UniProtKB-EC"/>
</dbReference>
<dbReference type="PROSITE" id="PS00112">
    <property type="entry name" value="PHOSPHAGEN_KINASE"/>
    <property type="match status" value="1"/>
</dbReference>
<feature type="domain" description="Phosphagen kinase C-terminal" evidence="10">
    <location>
        <begin position="130"/>
        <end position="383"/>
    </location>
</feature>
<reference evidence="11 12" key="1">
    <citation type="submission" date="2020-06" db="EMBL/GenBank/DDBJ databases">
        <authorList>
            <person name="Li R."/>
            <person name="Bekaert M."/>
        </authorList>
    </citation>
    <scope>NUCLEOTIDE SEQUENCE [LARGE SCALE GENOMIC DNA]</scope>
    <source>
        <strain evidence="12">wild</strain>
    </source>
</reference>
<dbReference type="EC" id="2.7.3.2" evidence="11"/>
<keyword evidence="2 7" id="KW-0808">Transferase</keyword>
<dbReference type="GO" id="GO:0005524">
    <property type="term" value="F:ATP binding"/>
    <property type="evidence" value="ECO:0007669"/>
    <property type="project" value="UniProtKB-UniRule"/>
</dbReference>
<feature type="domain" description="Phosphagen kinase N-terminal" evidence="9">
    <location>
        <begin position="14"/>
        <end position="102"/>
    </location>
</feature>
<gene>
    <name evidence="11" type="ORF">MCOR_20487</name>
</gene>
<dbReference type="InterPro" id="IPR022415">
    <property type="entry name" value="ATP-guanido_PTrfase_AS"/>
</dbReference>
<protein>
    <submittedName>
        <fullName evidence="11">E2.7.3.2</fullName>
        <ecNumber evidence="11">2.7.3.2</ecNumber>
    </submittedName>
</protein>
<evidence type="ECO:0000259" key="9">
    <source>
        <dbReference type="PROSITE" id="PS51509"/>
    </source>
</evidence>
<dbReference type="Gene3D" id="1.10.135.10">
    <property type="entry name" value="ATP:guanido phosphotransferase, N-terminal domain"/>
    <property type="match status" value="1"/>
</dbReference>
<dbReference type="Pfam" id="PF00217">
    <property type="entry name" value="ATP-gua_Ptrans"/>
    <property type="match status" value="1"/>
</dbReference>
<dbReference type="GO" id="GO:0046314">
    <property type="term" value="P:phosphocreatine biosynthetic process"/>
    <property type="evidence" value="ECO:0007669"/>
    <property type="project" value="InterPro"/>
</dbReference>
<dbReference type="SUPFAM" id="SSF55931">
    <property type="entry name" value="Glutamine synthetase/guanido kinase"/>
    <property type="match status" value="1"/>
</dbReference>